<comment type="caution">
    <text evidence="2">The sequence shown here is derived from an EMBL/GenBank/DDBJ whole genome shotgun (WGS) entry which is preliminary data.</text>
</comment>
<dbReference type="EMBL" id="FRBK01000024">
    <property type="protein sequence ID" value="SHN21630.1"/>
    <property type="molecule type" value="Genomic_DNA"/>
</dbReference>
<name>A0A9X8QZB6_9ACTN</name>
<dbReference type="AlphaFoldDB" id="A0A9X8QZB6"/>
<gene>
    <name evidence="2" type="ORF">SAMN05216268_12490</name>
</gene>
<accession>A0A9X8QZB6</accession>
<protein>
    <submittedName>
        <fullName evidence="2">Uncharacterized protein</fullName>
    </submittedName>
</protein>
<organism evidence="2 3">
    <name type="scientific">Streptomyces yunnanensis</name>
    <dbReference type="NCBI Taxonomy" id="156453"/>
    <lineage>
        <taxon>Bacteria</taxon>
        <taxon>Bacillati</taxon>
        <taxon>Actinomycetota</taxon>
        <taxon>Actinomycetes</taxon>
        <taxon>Kitasatosporales</taxon>
        <taxon>Streptomycetaceae</taxon>
        <taxon>Streptomyces</taxon>
    </lineage>
</organism>
<reference evidence="3" key="1">
    <citation type="submission" date="2016-11" db="EMBL/GenBank/DDBJ databases">
        <authorList>
            <person name="Jaros S."/>
            <person name="Januszkiewicz K."/>
            <person name="Wedrychowicz H."/>
        </authorList>
    </citation>
    <scope>NUCLEOTIDE SEQUENCE [LARGE SCALE GENOMIC DNA]</scope>
    <source>
        <strain evidence="3">CGMCC 4.3555</strain>
    </source>
</reference>
<evidence type="ECO:0000313" key="3">
    <source>
        <dbReference type="Proteomes" id="UP000184388"/>
    </source>
</evidence>
<evidence type="ECO:0000256" key="1">
    <source>
        <dbReference type="SAM" id="MobiDB-lite"/>
    </source>
</evidence>
<dbReference type="RefSeq" id="WP_167390874.1">
    <property type="nucleotide sequence ID" value="NZ_FRBK01000024.1"/>
</dbReference>
<sequence>MTGPVEPAGALETPEEAYAPEEPPQALTRLARALGVADPETAIAGGPTFVFPRQLGAPGEWAELLSGAVGD</sequence>
<evidence type="ECO:0000313" key="2">
    <source>
        <dbReference type="EMBL" id="SHN21630.1"/>
    </source>
</evidence>
<proteinExistence type="predicted"/>
<feature type="region of interest" description="Disordered" evidence="1">
    <location>
        <begin position="1"/>
        <end position="22"/>
    </location>
</feature>
<dbReference type="Proteomes" id="UP000184388">
    <property type="component" value="Unassembled WGS sequence"/>
</dbReference>